<protein>
    <submittedName>
        <fullName evidence="2">Uncharacterized protein</fullName>
    </submittedName>
</protein>
<keyword evidence="3" id="KW-1185">Reference proteome</keyword>
<evidence type="ECO:0000313" key="2">
    <source>
        <dbReference type="EMBL" id="TRY71168.1"/>
    </source>
</evidence>
<evidence type="ECO:0000313" key="3">
    <source>
        <dbReference type="Proteomes" id="UP000318571"/>
    </source>
</evidence>
<evidence type="ECO:0000256" key="1">
    <source>
        <dbReference type="SAM" id="MobiDB-lite"/>
    </source>
</evidence>
<dbReference type="AlphaFoldDB" id="A0A553P0F7"/>
<reference evidence="2 3" key="1">
    <citation type="journal article" date="2018" name="Nat. Ecol. Evol.">
        <title>Genomic signatures of mitonuclear coevolution across populations of Tigriopus californicus.</title>
        <authorList>
            <person name="Barreto F.S."/>
            <person name="Watson E.T."/>
            <person name="Lima T.G."/>
            <person name="Willett C.S."/>
            <person name="Edmands S."/>
            <person name="Li W."/>
            <person name="Burton R.S."/>
        </authorList>
    </citation>
    <scope>NUCLEOTIDE SEQUENCE [LARGE SCALE GENOMIC DNA]</scope>
    <source>
        <strain evidence="2 3">San Diego</strain>
    </source>
</reference>
<dbReference type="EMBL" id="VCGU01000009">
    <property type="protein sequence ID" value="TRY71168.1"/>
    <property type="molecule type" value="Genomic_DNA"/>
</dbReference>
<dbReference type="PANTHER" id="PTHR38696">
    <property type="entry name" value="MEDIATOR OF RNA POLYMERASE II TRANSCRIPTION SUBUNIT 13"/>
    <property type="match status" value="1"/>
</dbReference>
<dbReference type="PANTHER" id="PTHR38696:SF1">
    <property type="entry name" value="MEDIATOR OF RNA POLYMERASE II TRANSCRIPTION SUBUNIT 13"/>
    <property type="match status" value="1"/>
</dbReference>
<name>A0A553P0F7_TIGCA</name>
<feature type="region of interest" description="Disordered" evidence="1">
    <location>
        <begin position="1"/>
        <end position="20"/>
    </location>
</feature>
<proteinExistence type="predicted"/>
<organism evidence="2 3">
    <name type="scientific">Tigriopus californicus</name>
    <name type="common">Marine copepod</name>
    <dbReference type="NCBI Taxonomy" id="6832"/>
    <lineage>
        <taxon>Eukaryota</taxon>
        <taxon>Metazoa</taxon>
        <taxon>Ecdysozoa</taxon>
        <taxon>Arthropoda</taxon>
        <taxon>Crustacea</taxon>
        <taxon>Multicrustacea</taxon>
        <taxon>Hexanauplia</taxon>
        <taxon>Copepoda</taxon>
        <taxon>Harpacticoida</taxon>
        <taxon>Harpacticidae</taxon>
        <taxon>Tigriopus</taxon>
    </lineage>
</organism>
<accession>A0A553P0F7</accession>
<feature type="region of interest" description="Disordered" evidence="1">
    <location>
        <begin position="346"/>
        <end position="365"/>
    </location>
</feature>
<dbReference type="Proteomes" id="UP000318571">
    <property type="component" value="Chromosome 9"/>
</dbReference>
<sequence length="410" mass="45680">MGAAHSRARPGAGPAKVSKMKPDPICNTAVKESNYGYFILCIKACDKIKIVNPTNPVLKLVTAVVKRHFKILKSGWDRHLAFSFKLQPSNRHALIHLTAEVLLTLYKNGWEPMTPIDLSVKGIAQNQTAICFRRETPEEDIPTSSTPLSNSFEDFMSQRENQDCLCLETNGKNILGFHEVPNTILCDLVRCVQSEWSLGIRGISDAVSSVISDYTADLQLNVLPGEISDRKFIQLNGKPWSQSEDETDHDDALCAENLVLSIVACLARAQYKLQISIQMDKHTTVFFYIHDTESKDVRLPTFCGVGLGEKDGLYVYRPTITRTQTSFFRSRNGKGKSIRKRIRASFRRKPSSKEKKKSTVGEAPSIVEREVGGGKQKKVSIMGNTLMVQHALANSLETPSEAETDPDSIH</sequence>
<gene>
    <name evidence="2" type="ORF">TCAL_02377</name>
</gene>
<comment type="caution">
    <text evidence="2">The sequence shown here is derived from an EMBL/GenBank/DDBJ whole genome shotgun (WGS) entry which is preliminary data.</text>
</comment>